<dbReference type="Proteomes" id="UP001305414">
    <property type="component" value="Unassembled WGS sequence"/>
</dbReference>
<gene>
    <name evidence="8" type="ORF">RRF57_006210</name>
</gene>
<keyword evidence="4 6" id="KW-0472">Membrane</keyword>
<reference evidence="8 9" key="1">
    <citation type="submission" date="2023-10" db="EMBL/GenBank/DDBJ databases">
        <title>Draft genome sequence of Xylaria bambusicola isolate GMP-LS, the root and basal stem rot pathogen of sugarcane in Indonesia.</title>
        <authorList>
            <person name="Selvaraj P."/>
            <person name="Muralishankar V."/>
            <person name="Muruganantham S."/>
            <person name="Sp S."/>
            <person name="Haryani S."/>
            <person name="Lau K.J.X."/>
            <person name="Naqvi N.I."/>
        </authorList>
    </citation>
    <scope>NUCLEOTIDE SEQUENCE [LARGE SCALE GENOMIC DNA]</scope>
    <source>
        <strain evidence="8">GMP-LS</strain>
    </source>
</reference>
<feature type="transmembrane region" description="Helical" evidence="6">
    <location>
        <begin position="22"/>
        <end position="42"/>
    </location>
</feature>
<feature type="domain" description="Rhodopsin" evidence="7">
    <location>
        <begin position="38"/>
        <end position="302"/>
    </location>
</feature>
<dbReference type="InterPro" id="IPR049326">
    <property type="entry name" value="Rhodopsin_dom_fungi"/>
</dbReference>
<evidence type="ECO:0000256" key="6">
    <source>
        <dbReference type="SAM" id="Phobius"/>
    </source>
</evidence>
<comment type="subcellular location">
    <subcellularLocation>
        <location evidence="1">Membrane</location>
        <topology evidence="1">Multi-pass membrane protein</topology>
    </subcellularLocation>
</comment>
<feature type="transmembrane region" description="Helical" evidence="6">
    <location>
        <begin position="241"/>
        <end position="263"/>
    </location>
</feature>
<keyword evidence="9" id="KW-1185">Reference proteome</keyword>
<feature type="transmembrane region" description="Helical" evidence="6">
    <location>
        <begin position="275"/>
        <end position="296"/>
    </location>
</feature>
<feature type="transmembrane region" description="Helical" evidence="6">
    <location>
        <begin position="54"/>
        <end position="80"/>
    </location>
</feature>
<proteinExistence type="inferred from homology"/>
<comment type="similarity">
    <text evidence="5">Belongs to the SAT4 family.</text>
</comment>
<evidence type="ECO:0000313" key="8">
    <source>
        <dbReference type="EMBL" id="KAK5630495.1"/>
    </source>
</evidence>
<keyword evidence="3 6" id="KW-1133">Transmembrane helix</keyword>
<dbReference type="PANTHER" id="PTHR33048">
    <property type="entry name" value="PTH11-LIKE INTEGRAL MEMBRANE PROTEIN (AFU_ORTHOLOGUE AFUA_5G11245)"/>
    <property type="match status" value="1"/>
</dbReference>
<evidence type="ECO:0000256" key="1">
    <source>
        <dbReference type="ARBA" id="ARBA00004141"/>
    </source>
</evidence>
<dbReference type="PANTHER" id="PTHR33048:SF151">
    <property type="entry name" value="INTEGRAL MEMBRANE PROTEIN"/>
    <property type="match status" value="1"/>
</dbReference>
<keyword evidence="2 6" id="KW-0812">Transmembrane</keyword>
<name>A0AAN7UDX7_9PEZI</name>
<evidence type="ECO:0000259" key="7">
    <source>
        <dbReference type="Pfam" id="PF20684"/>
    </source>
</evidence>
<dbReference type="Pfam" id="PF20684">
    <property type="entry name" value="Fung_rhodopsin"/>
    <property type="match status" value="1"/>
</dbReference>
<evidence type="ECO:0000256" key="3">
    <source>
        <dbReference type="ARBA" id="ARBA00022989"/>
    </source>
</evidence>
<evidence type="ECO:0000256" key="2">
    <source>
        <dbReference type="ARBA" id="ARBA00022692"/>
    </source>
</evidence>
<feature type="transmembrane region" description="Helical" evidence="6">
    <location>
        <begin position="161"/>
        <end position="183"/>
    </location>
</feature>
<protein>
    <recommendedName>
        <fullName evidence="7">Rhodopsin domain-containing protein</fullName>
    </recommendedName>
</protein>
<sequence>MSAPPGTLIGSFGHNTGGQIDVALETFLLALDYVSLGFRLWSRSMTKTRLQINDWLIILATVCLQLLITMSAGLITSMIVDFDHQILMTARYSVEVAAILKCGVGLHIEEVVTVGGPDILTTFTQLLYAVDLLFVTVITLLKLSILHFYSVLFPERSFRRLVYVAMSFCIVFWFGSFFGTVFLCDPPQKKWFSNLPGHCKDAITMYVSIVAGDLITDLIIIALPMPTLWRLHLAMSVKVPILLAFGLGFAIAAITSIRIKYFIHLDTADPLYSIWPDAVLSALVPLLGILNANLLVSRPALKTIFHNSSFLKSPANTEDRSHHFKVLTDNSIPLSNVTGELNNKLSAFDCF</sequence>
<dbReference type="AlphaFoldDB" id="A0AAN7UDX7"/>
<feature type="transmembrane region" description="Helical" evidence="6">
    <location>
        <begin position="203"/>
        <end position="229"/>
    </location>
</feature>
<dbReference type="InterPro" id="IPR052337">
    <property type="entry name" value="SAT4-like"/>
</dbReference>
<organism evidence="8 9">
    <name type="scientific">Xylaria bambusicola</name>
    <dbReference type="NCBI Taxonomy" id="326684"/>
    <lineage>
        <taxon>Eukaryota</taxon>
        <taxon>Fungi</taxon>
        <taxon>Dikarya</taxon>
        <taxon>Ascomycota</taxon>
        <taxon>Pezizomycotina</taxon>
        <taxon>Sordariomycetes</taxon>
        <taxon>Xylariomycetidae</taxon>
        <taxon>Xylariales</taxon>
        <taxon>Xylariaceae</taxon>
        <taxon>Xylaria</taxon>
    </lineage>
</organism>
<comment type="caution">
    <text evidence="8">The sequence shown here is derived from an EMBL/GenBank/DDBJ whole genome shotgun (WGS) entry which is preliminary data.</text>
</comment>
<evidence type="ECO:0000313" key="9">
    <source>
        <dbReference type="Proteomes" id="UP001305414"/>
    </source>
</evidence>
<evidence type="ECO:0000256" key="4">
    <source>
        <dbReference type="ARBA" id="ARBA00023136"/>
    </source>
</evidence>
<evidence type="ECO:0000256" key="5">
    <source>
        <dbReference type="ARBA" id="ARBA00038359"/>
    </source>
</evidence>
<dbReference type="GO" id="GO:0016020">
    <property type="term" value="C:membrane"/>
    <property type="evidence" value="ECO:0007669"/>
    <property type="project" value="UniProtKB-SubCell"/>
</dbReference>
<accession>A0AAN7UDX7</accession>
<dbReference type="EMBL" id="JAWHQM010000016">
    <property type="protein sequence ID" value="KAK5630495.1"/>
    <property type="molecule type" value="Genomic_DNA"/>
</dbReference>
<feature type="transmembrane region" description="Helical" evidence="6">
    <location>
        <begin position="126"/>
        <end position="149"/>
    </location>
</feature>